<feature type="transmembrane region" description="Helical" evidence="1">
    <location>
        <begin position="383"/>
        <end position="404"/>
    </location>
</feature>
<comment type="caution">
    <text evidence="2">The sequence shown here is derived from an EMBL/GenBank/DDBJ whole genome shotgun (WGS) entry which is preliminary data.</text>
</comment>
<keyword evidence="1" id="KW-1133">Transmembrane helix</keyword>
<keyword evidence="1" id="KW-0812">Transmembrane</keyword>
<keyword evidence="3" id="KW-1185">Reference proteome</keyword>
<dbReference type="PANTHER" id="PTHR31170">
    <property type="entry name" value="BNAC04G53230D PROTEIN"/>
    <property type="match status" value="1"/>
</dbReference>
<evidence type="ECO:0000313" key="3">
    <source>
        <dbReference type="Proteomes" id="UP001054252"/>
    </source>
</evidence>
<proteinExistence type="predicted"/>
<name>A0AAV5J5K2_9ROSI</name>
<keyword evidence="1" id="KW-0472">Membrane</keyword>
<dbReference type="EMBL" id="BPVZ01000028">
    <property type="protein sequence ID" value="GKV07941.1"/>
    <property type="molecule type" value="Genomic_DNA"/>
</dbReference>
<dbReference type="AlphaFoldDB" id="A0AAV5J5K2"/>
<dbReference type="Pfam" id="PF03140">
    <property type="entry name" value="DUF247"/>
    <property type="match status" value="1"/>
</dbReference>
<accession>A0AAV5J5K2</accession>
<reference evidence="2 3" key="1">
    <citation type="journal article" date="2021" name="Commun. Biol.">
        <title>The genome of Shorea leprosula (Dipterocarpaceae) highlights the ecological relevance of drought in aseasonal tropical rainforests.</title>
        <authorList>
            <person name="Ng K.K.S."/>
            <person name="Kobayashi M.J."/>
            <person name="Fawcett J.A."/>
            <person name="Hatakeyama M."/>
            <person name="Paape T."/>
            <person name="Ng C.H."/>
            <person name="Ang C.C."/>
            <person name="Tnah L.H."/>
            <person name="Lee C.T."/>
            <person name="Nishiyama T."/>
            <person name="Sese J."/>
            <person name="O'Brien M.J."/>
            <person name="Copetti D."/>
            <person name="Mohd Noor M.I."/>
            <person name="Ong R.C."/>
            <person name="Putra M."/>
            <person name="Sireger I.Z."/>
            <person name="Indrioko S."/>
            <person name="Kosugi Y."/>
            <person name="Izuno A."/>
            <person name="Isagi Y."/>
            <person name="Lee S.L."/>
            <person name="Shimizu K.K."/>
        </authorList>
    </citation>
    <scope>NUCLEOTIDE SEQUENCE [LARGE SCALE GENOMIC DNA]</scope>
    <source>
        <strain evidence="2">214</strain>
    </source>
</reference>
<sequence>MASSMESRMSEDPIISPEACIFRIPSILYRHNEKAYIPNAFSIGPFHHGKENLKETEKIKFKYLQGLIRRTNPATVLMACIDAIKQVENEVRSCYKEEIGMSEDEFVEMLVLDGCFIIELLRKYANEDQRDRGDPIFSMSCMPQYLYQDLILLENQIPWFVLERLYSLTSDPFESKSLVQLALVFFENVFSDEATPVDFNLFANQNIKHILDLLRSSLLLPLPEEQEQELTVWQSFPSARVIEESGIKFKKVKSTTILDVKFVNGTLEMPSILISEFIEPAFRNLISYEQCSPYCSPVVTCYAMLLDNLINTTEDMNILSKTGILNNWLNPEDATQFFKMLYYDTGVKEFYFQKLCVQVNKYREKLWPRWRAFYFHNYFGKPWAIISQIFAILLLTLAILQTIYTMMPGK</sequence>
<dbReference type="PANTHER" id="PTHR31170:SF17">
    <property type="match status" value="1"/>
</dbReference>
<dbReference type="InterPro" id="IPR004158">
    <property type="entry name" value="DUF247_pln"/>
</dbReference>
<evidence type="ECO:0000256" key="1">
    <source>
        <dbReference type="SAM" id="Phobius"/>
    </source>
</evidence>
<protein>
    <submittedName>
        <fullName evidence="2">Uncharacterized protein</fullName>
    </submittedName>
</protein>
<evidence type="ECO:0000313" key="2">
    <source>
        <dbReference type="EMBL" id="GKV07941.1"/>
    </source>
</evidence>
<dbReference type="Proteomes" id="UP001054252">
    <property type="component" value="Unassembled WGS sequence"/>
</dbReference>
<organism evidence="2 3">
    <name type="scientific">Rubroshorea leprosula</name>
    <dbReference type="NCBI Taxonomy" id="152421"/>
    <lineage>
        <taxon>Eukaryota</taxon>
        <taxon>Viridiplantae</taxon>
        <taxon>Streptophyta</taxon>
        <taxon>Embryophyta</taxon>
        <taxon>Tracheophyta</taxon>
        <taxon>Spermatophyta</taxon>
        <taxon>Magnoliopsida</taxon>
        <taxon>eudicotyledons</taxon>
        <taxon>Gunneridae</taxon>
        <taxon>Pentapetalae</taxon>
        <taxon>rosids</taxon>
        <taxon>malvids</taxon>
        <taxon>Malvales</taxon>
        <taxon>Dipterocarpaceae</taxon>
        <taxon>Rubroshorea</taxon>
    </lineage>
</organism>
<gene>
    <name evidence="2" type="ORF">SLEP1_g19637</name>
</gene>